<protein>
    <submittedName>
        <fullName evidence="4">EAL domain-containing protein</fullName>
    </submittedName>
</protein>
<evidence type="ECO:0000259" key="3">
    <source>
        <dbReference type="PROSITE" id="PS50887"/>
    </source>
</evidence>
<dbReference type="SMART" id="SM01080">
    <property type="entry name" value="CHASE2"/>
    <property type="match status" value="1"/>
</dbReference>
<sequence length="773" mass="84580">MRQIVRWGVVIAALLVLIGLSLSGMLASLDRRLGDWRLSLVPTQPSGTTVVVEIDSKSLAEVGVWPWPRTMHASLLDRLMEAGVEDVAFDIDFSSASDDWADAQFTAALERAGGYAYLAAFGQDDGAGGTSFTRPLPQFAEQADPVLVNVLLDPTNARVHSLPMSATDAFGEVPSLALELARPEFPVPPVVEIDFSIDLSRLARLSYTDVLYGRIDPAFLAGKQVIVGAGAIELRDFFNTPLHGILSGPIVQATAVETLKAGRILSNWGHLPGLLLTSFGALILLLTRRSSIAFTGLALLVSAPLTEALALFAYAKLDLIVHSASMHVGLLLLFGLALADDGYSQLLGRRAALRRLRFLATHDAPTGLYSRQGLLDRPSSTHPQMVIALQPQGTDELRATLGHDVVERLLVQFAHRLEHAGFPSLARIAPSTFALAGDDNGDADHLSKKAVYITRELSGIYHVDEHRLYVEIIAGYAAGPFDLPELINQAETALVQARANRTNVHGFSPADHAAMERHRRLDRDLRGAIAGGQLRLLYQPQIALRTRKLVGAETLMRWDHPELGLISPAEFIPLAEETGLIIDLGRWILEEACLEASRWPDSMVVAVNVSPIQFQHSDLVAVVTEALRRSGLPPERLELEITESSRVTDPRLVSTTMWSLQRLGVRLSVDDFGTGYSSLIYFRDLPFDTVKIDQSFVRDRSSPDAEALLAAIIELARRMRKHTVAEGIEDEATAALLERQGCTYGQGYYFSRPVPVEQLLQMLELETKTPARA</sequence>
<dbReference type="SMART" id="SM00267">
    <property type="entry name" value="GGDEF"/>
    <property type="match status" value="1"/>
</dbReference>
<dbReference type="Pfam" id="PF05226">
    <property type="entry name" value="CHASE2"/>
    <property type="match status" value="1"/>
</dbReference>
<evidence type="ECO:0000313" key="5">
    <source>
        <dbReference type="Proteomes" id="UP000474802"/>
    </source>
</evidence>
<dbReference type="InterPro" id="IPR007890">
    <property type="entry name" value="CHASE2"/>
</dbReference>
<reference evidence="4 5" key="1">
    <citation type="submission" date="2020-02" db="EMBL/GenBank/DDBJ databases">
        <authorList>
            <person name="Khan S.A."/>
            <person name="Jeon C.O."/>
            <person name="Chun B.H."/>
        </authorList>
    </citation>
    <scope>NUCLEOTIDE SEQUENCE [LARGE SCALE GENOMIC DNA]</scope>
    <source>
        <strain evidence="4 5">H239</strain>
    </source>
</reference>
<reference evidence="4 5" key="2">
    <citation type="submission" date="2020-03" db="EMBL/GenBank/DDBJ databases">
        <title>Devosia chinhatensis sp. nov., isolated from a hexachlorocyclohexane (HCH) dump site in India.</title>
        <authorList>
            <person name="Kumar M."/>
            <person name="Lal R."/>
        </authorList>
    </citation>
    <scope>NUCLEOTIDE SEQUENCE [LARGE SCALE GENOMIC DNA]</scope>
    <source>
        <strain evidence="4 5">H239</strain>
    </source>
</reference>
<dbReference type="Pfam" id="PF00563">
    <property type="entry name" value="EAL"/>
    <property type="match status" value="1"/>
</dbReference>
<dbReference type="InterPro" id="IPR043128">
    <property type="entry name" value="Rev_trsase/Diguanyl_cyclase"/>
</dbReference>
<dbReference type="GO" id="GO:0071111">
    <property type="term" value="F:cyclic-guanylate-specific phosphodiesterase activity"/>
    <property type="evidence" value="ECO:0007669"/>
    <property type="project" value="InterPro"/>
</dbReference>
<comment type="caution">
    <text evidence="4">The sequence shown here is derived from an EMBL/GenBank/DDBJ whole genome shotgun (WGS) entry which is preliminary data.</text>
</comment>
<feature type="transmembrane region" description="Helical" evidence="1">
    <location>
        <begin position="293"/>
        <end position="314"/>
    </location>
</feature>
<keyword evidence="1" id="KW-1133">Transmembrane helix</keyword>
<dbReference type="InterPro" id="IPR035919">
    <property type="entry name" value="EAL_sf"/>
</dbReference>
<feature type="transmembrane region" description="Helical" evidence="1">
    <location>
        <begin position="268"/>
        <end position="286"/>
    </location>
</feature>
<dbReference type="Gene3D" id="3.20.20.450">
    <property type="entry name" value="EAL domain"/>
    <property type="match status" value="1"/>
</dbReference>
<feature type="domain" description="EAL" evidence="2">
    <location>
        <begin position="518"/>
        <end position="767"/>
    </location>
</feature>
<keyword evidence="5" id="KW-1185">Reference proteome</keyword>
<gene>
    <name evidence="4" type="ORF">G5575_11290</name>
</gene>
<evidence type="ECO:0000259" key="2">
    <source>
        <dbReference type="PROSITE" id="PS50883"/>
    </source>
</evidence>
<dbReference type="Pfam" id="PF00990">
    <property type="entry name" value="GGDEF"/>
    <property type="match status" value="1"/>
</dbReference>
<evidence type="ECO:0000313" key="4">
    <source>
        <dbReference type="EMBL" id="NGP18168.1"/>
    </source>
</evidence>
<dbReference type="Gene3D" id="3.30.70.270">
    <property type="match status" value="1"/>
</dbReference>
<dbReference type="InterPro" id="IPR001633">
    <property type="entry name" value="EAL_dom"/>
</dbReference>
<name>A0A6M1SLV5_9HYPH</name>
<accession>A0A6M1SLV5</accession>
<dbReference type="EMBL" id="JAALFG010000002">
    <property type="protein sequence ID" value="NGP18168.1"/>
    <property type="molecule type" value="Genomic_DNA"/>
</dbReference>
<dbReference type="PANTHER" id="PTHR33121:SF70">
    <property type="entry name" value="SIGNALING PROTEIN YKOW"/>
    <property type="match status" value="1"/>
</dbReference>
<keyword evidence="1" id="KW-0472">Membrane</keyword>
<dbReference type="InterPro" id="IPR050706">
    <property type="entry name" value="Cyclic-di-GMP_PDE-like"/>
</dbReference>
<dbReference type="SUPFAM" id="SSF55073">
    <property type="entry name" value="Nucleotide cyclase"/>
    <property type="match status" value="1"/>
</dbReference>
<dbReference type="PROSITE" id="PS50883">
    <property type="entry name" value="EAL"/>
    <property type="match status" value="1"/>
</dbReference>
<dbReference type="InterPro" id="IPR000160">
    <property type="entry name" value="GGDEF_dom"/>
</dbReference>
<dbReference type="RefSeq" id="WP_164534396.1">
    <property type="nucleotide sequence ID" value="NZ_JAALFG010000002.1"/>
</dbReference>
<dbReference type="SUPFAM" id="SSF141868">
    <property type="entry name" value="EAL domain-like"/>
    <property type="match status" value="1"/>
</dbReference>
<proteinExistence type="predicted"/>
<evidence type="ECO:0000256" key="1">
    <source>
        <dbReference type="SAM" id="Phobius"/>
    </source>
</evidence>
<dbReference type="PANTHER" id="PTHR33121">
    <property type="entry name" value="CYCLIC DI-GMP PHOSPHODIESTERASE PDEF"/>
    <property type="match status" value="1"/>
</dbReference>
<dbReference type="InterPro" id="IPR029787">
    <property type="entry name" value="Nucleotide_cyclase"/>
</dbReference>
<feature type="domain" description="GGDEF" evidence="3">
    <location>
        <begin position="382"/>
        <end position="509"/>
    </location>
</feature>
<dbReference type="AlphaFoldDB" id="A0A6M1SLV5"/>
<dbReference type="Proteomes" id="UP000474802">
    <property type="component" value="Unassembled WGS sequence"/>
</dbReference>
<keyword evidence="1" id="KW-0812">Transmembrane</keyword>
<dbReference type="CDD" id="cd01948">
    <property type="entry name" value="EAL"/>
    <property type="match status" value="1"/>
</dbReference>
<dbReference type="SMART" id="SM00052">
    <property type="entry name" value="EAL"/>
    <property type="match status" value="1"/>
</dbReference>
<organism evidence="4 5">
    <name type="scientific">Devosia aurantiaca</name>
    <dbReference type="NCBI Taxonomy" id="2714858"/>
    <lineage>
        <taxon>Bacteria</taxon>
        <taxon>Pseudomonadati</taxon>
        <taxon>Pseudomonadota</taxon>
        <taxon>Alphaproteobacteria</taxon>
        <taxon>Hyphomicrobiales</taxon>
        <taxon>Devosiaceae</taxon>
        <taxon>Devosia</taxon>
    </lineage>
</organism>
<dbReference type="PROSITE" id="PS50887">
    <property type="entry name" value="GGDEF"/>
    <property type="match status" value="1"/>
</dbReference>